<dbReference type="AlphaFoldDB" id="A0A1I3RBI1"/>
<dbReference type="Gene3D" id="3.40.30.10">
    <property type="entry name" value="Glutaredoxin"/>
    <property type="match status" value="1"/>
</dbReference>
<dbReference type="Proteomes" id="UP000183557">
    <property type="component" value="Unassembled WGS sequence"/>
</dbReference>
<dbReference type="Pfam" id="PF05768">
    <property type="entry name" value="Glrx-like"/>
    <property type="match status" value="1"/>
</dbReference>
<dbReference type="InterPro" id="IPR036249">
    <property type="entry name" value="Thioredoxin-like_sf"/>
</dbReference>
<dbReference type="OrthoDB" id="32865at2"/>
<accession>A0A1I3RBI1</accession>
<dbReference type="EMBL" id="FOSB01000002">
    <property type="protein sequence ID" value="SFJ43668.1"/>
    <property type="molecule type" value="Genomic_DNA"/>
</dbReference>
<gene>
    <name evidence="1" type="ORF">SAMN04487936_102165</name>
</gene>
<proteinExistence type="predicted"/>
<protein>
    <submittedName>
        <fullName evidence="1">Glutaredoxin</fullName>
    </submittedName>
</protein>
<sequence length="73" mass="8554">MADVVLFSKKNCGLCDEVRELLSLFEVSIKELDIEKDPVLQEKYMLEIPVVKIGGEELDYRSIDYFELEKRLQ</sequence>
<organism evidence="1 2">
    <name type="scientific">Halobacillus dabanensis</name>
    <dbReference type="NCBI Taxonomy" id="240302"/>
    <lineage>
        <taxon>Bacteria</taxon>
        <taxon>Bacillati</taxon>
        <taxon>Bacillota</taxon>
        <taxon>Bacilli</taxon>
        <taxon>Bacillales</taxon>
        <taxon>Bacillaceae</taxon>
        <taxon>Halobacillus</taxon>
    </lineage>
</organism>
<reference evidence="2" key="1">
    <citation type="submission" date="2016-10" db="EMBL/GenBank/DDBJ databases">
        <authorList>
            <person name="Varghese N."/>
            <person name="Submissions S."/>
        </authorList>
    </citation>
    <scope>NUCLEOTIDE SEQUENCE [LARGE SCALE GENOMIC DNA]</scope>
    <source>
        <strain evidence="2">CGMCC 1.3704</strain>
    </source>
</reference>
<dbReference type="InterPro" id="IPR008554">
    <property type="entry name" value="Glutaredoxin-like"/>
</dbReference>
<evidence type="ECO:0000313" key="2">
    <source>
        <dbReference type="Proteomes" id="UP000183557"/>
    </source>
</evidence>
<evidence type="ECO:0000313" key="1">
    <source>
        <dbReference type="EMBL" id="SFJ43668.1"/>
    </source>
</evidence>
<dbReference type="PROSITE" id="PS51354">
    <property type="entry name" value="GLUTAREDOXIN_2"/>
    <property type="match status" value="1"/>
</dbReference>
<dbReference type="SUPFAM" id="SSF52833">
    <property type="entry name" value="Thioredoxin-like"/>
    <property type="match status" value="1"/>
</dbReference>
<name>A0A1I3RBI1_HALDA</name>
<keyword evidence="2" id="KW-1185">Reference proteome</keyword>
<dbReference type="RefSeq" id="WP_075035269.1">
    <property type="nucleotide sequence ID" value="NZ_FOSB01000002.1"/>
</dbReference>